<dbReference type="Gene3D" id="2.170.130.10">
    <property type="entry name" value="TonB-dependent receptor, plug domain"/>
    <property type="match status" value="1"/>
</dbReference>
<evidence type="ECO:0000256" key="8">
    <source>
        <dbReference type="PROSITE-ProRule" id="PRU01360"/>
    </source>
</evidence>
<dbReference type="RefSeq" id="WP_073403158.1">
    <property type="nucleotide sequence ID" value="NZ_FQTV01000015.1"/>
</dbReference>
<dbReference type="Proteomes" id="UP000184509">
    <property type="component" value="Unassembled WGS sequence"/>
</dbReference>
<dbReference type="InterPro" id="IPR036942">
    <property type="entry name" value="Beta-barrel_TonB_sf"/>
</dbReference>
<comment type="similarity">
    <text evidence="8 9">Belongs to the TonB-dependent receptor family.</text>
</comment>
<keyword evidence="4 8" id="KW-0812">Transmembrane</keyword>
<keyword evidence="6 8" id="KW-0472">Membrane</keyword>
<dbReference type="Pfam" id="PF07715">
    <property type="entry name" value="Plug"/>
    <property type="match status" value="1"/>
</dbReference>
<organism evidence="12 13">
    <name type="scientific">Bacteroides luti</name>
    <dbReference type="NCBI Taxonomy" id="1297750"/>
    <lineage>
        <taxon>Bacteria</taxon>
        <taxon>Pseudomonadati</taxon>
        <taxon>Bacteroidota</taxon>
        <taxon>Bacteroidia</taxon>
        <taxon>Bacteroidales</taxon>
        <taxon>Bacteroidaceae</taxon>
        <taxon>Bacteroides</taxon>
    </lineage>
</organism>
<dbReference type="InterPro" id="IPR023997">
    <property type="entry name" value="TonB-dep_OMP_SusC/RagA_CS"/>
</dbReference>
<dbReference type="SUPFAM" id="SSF49464">
    <property type="entry name" value="Carboxypeptidase regulatory domain-like"/>
    <property type="match status" value="1"/>
</dbReference>
<dbReference type="Pfam" id="PF13620">
    <property type="entry name" value="CarboxypepD_reg"/>
    <property type="match status" value="1"/>
</dbReference>
<dbReference type="NCBIfam" id="TIGR04056">
    <property type="entry name" value="OMP_RagA_SusC"/>
    <property type="match status" value="1"/>
</dbReference>
<accession>A0A1M5F0U1</accession>
<feature type="domain" description="TonB-dependent receptor plug" evidence="11">
    <location>
        <begin position="131"/>
        <end position="255"/>
    </location>
</feature>
<evidence type="ECO:0000256" key="7">
    <source>
        <dbReference type="ARBA" id="ARBA00023237"/>
    </source>
</evidence>
<keyword evidence="7 8" id="KW-0998">Cell outer membrane</keyword>
<dbReference type="InterPro" id="IPR000531">
    <property type="entry name" value="Beta-barrel_TonB"/>
</dbReference>
<evidence type="ECO:0000256" key="1">
    <source>
        <dbReference type="ARBA" id="ARBA00004571"/>
    </source>
</evidence>
<evidence type="ECO:0000256" key="6">
    <source>
        <dbReference type="ARBA" id="ARBA00023136"/>
    </source>
</evidence>
<dbReference type="InterPro" id="IPR012910">
    <property type="entry name" value="Plug_dom"/>
</dbReference>
<dbReference type="PROSITE" id="PS52016">
    <property type="entry name" value="TONB_DEPENDENT_REC_3"/>
    <property type="match status" value="1"/>
</dbReference>
<dbReference type="OrthoDB" id="1019466at2"/>
<keyword evidence="5 9" id="KW-0798">TonB box</keyword>
<sequence length="1101" mass="123360">MKRVFYIYLLLIFLSCLPGLTFAQSKVMIRGVVTSTSDKSTLPGANIQLINKDGRVVSYAVTDMDGNYSLMSDMKNGDKLVVTYAGFQKQTLTVNNRTKVDIALVQTDVMIEGAVVVGRKKVSNGMMNINERDLTTAATTIGLKDLAELTGASVEDALQGRIAGVDIVASSGTPGAGMSIRIRGTTSINGSSQPLIIVDGFPYETTISSDFDFANADEEEYSQMLNIAPDDIKEITVLKDAAATAIWGSRAANGVLQITTKRGAVSKPRVSYSFKGSIDKLPRGIPTLSGDQYNTLIQDEMMNSGIAFNPNTYPEFANDVNNPYYFYNYGQNTNWFDEVTRTGFTQDHNISISGGGDKAQYRASVGYYNQQGTTIGTDFTRISTRLNVDYNVSEKLKFQASMSYTHGENNRNYISYLSNSKDVGEMAYTKMPNMSVYEYNALGLLTGNYFSPLESPQGYWNSTSQSGIYNPVAMANEGLYKSISDRIIPNLTLVWTPFTFLRYQFDVGFDVMNNKNNAFLPQTATGRPWNEISVNRADDVDGEAFTIQTYNKLIFTPNLGEKHDLQVLLGTSTNDKSSASYKSTTGNNASPYLKDPSIASRVAGQSVLGIYSGSSQNRSVSFFANAQYSLLDRYIVSGNIRTDGSSRFGRSYRWGSFPSISARWRISGEPFMKGLKWLDELSLRASYGVNGNAPKSDFGHISTYGIYDYNYLGSAGTYPNNLELIDLRWERSIQKNFGVNFAAFNNRFNVDFELYKKRTNDLFFYGLDIPTSTGFSSVDMNVGVMDNQGWELSVMTTPVKTKDFTFSFNFNIARNENFVRSISEQYPMESGVSTANGSYIRRFEIDQPLGSFYGYKYNGVYLNKDQTIARDKNGGKIFTYNDAGERVPVQMRFGYPSIDYQFQEGDAKYEDLNHDGNIDYLDIVYLGNANPLFQGGFGPSFRYKNFTLNLYFNYRYGNDIVNSAKMNMENMYSFNNQSTAVLNRWRHSYENEADAPEGLLPRALYKKGYNYLGSDRFIEDGSFLRFKSLTFKYTFDRKMLAKTFLNDASIYLTMQNLFVWTNYTGQDPEVSVGGSDPFKTGYDYATTPRSKEYTLGLSLTF</sequence>
<dbReference type="InterPro" id="IPR039426">
    <property type="entry name" value="TonB-dep_rcpt-like"/>
</dbReference>
<dbReference type="PROSITE" id="PS51257">
    <property type="entry name" value="PROKAR_LIPOPROTEIN"/>
    <property type="match status" value="1"/>
</dbReference>
<evidence type="ECO:0000256" key="5">
    <source>
        <dbReference type="ARBA" id="ARBA00023077"/>
    </source>
</evidence>
<dbReference type="NCBIfam" id="TIGR04057">
    <property type="entry name" value="SusC_RagA_signa"/>
    <property type="match status" value="1"/>
</dbReference>
<keyword evidence="2 8" id="KW-0813">Transport</keyword>
<reference evidence="13" key="1">
    <citation type="submission" date="2016-11" db="EMBL/GenBank/DDBJ databases">
        <authorList>
            <person name="Varghese N."/>
            <person name="Submissions S."/>
        </authorList>
    </citation>
    <scope>NUCLEOTIDE SEQUENCE [LARGE SCALE GENOMIC DNA]</scope>
    <source>
        <strain evidence="13">DSM 26991</strain>
    </source>
</reference>
<evidence type="ECO:0000259" key="10">
    <source>
        <dbReference type="Pfam" id="PF00593"/>
    </source>
</evidence>
<feature type="domain" description="TonB-dependent receptor-like beta-barrel" evidence="10">
    <location>
        <begin position="482"/>
        <end position="955"/>
    </location>
</feature>
<evidence type="ECO:0000256" key="2">
    <source>
        <dbReference type="ARBA" id="ARBA00022448"/>
    </source>
</evidence>
<evidence type="ECO:0000313" key="12">
    <source>
        <dbReference type="EMBL" id="SHF85170.1"/>
    </source>
</evidence>
<dbReference type="PROSITE" id="PS00018">
    <property type="entry name" value="EF_HAND_1"/>
    <property type="match status" value="1"/>
</dbReference>
<dbReference type="GO" id="GO:0009279">
    <property type="term" value="C:cell outer membrane"/>
    <property type="evidence" value="ECO:0007669"/>
    <property type="project" value="UniProtKB-SubCell"/>
</dbReference>
<dbReference type="InterPro" id="IPR008969">
    <property type="entry name" value="CarboxyPept-like_regulatory"/>
</dbReference>
<evidence type="ECO:0000259" key="11">
    <source>
        <dbReference type="Pfam" id="PF07715"/>
    </source>
</evidence>
<dbReference type="Pfam" id="PF00593">
    <property type="entry name" value="TonB_dep_Rec_b-barrel"/>
    <property type="match status" value="1"/>
</dbReference>
<dbReference type="Gene3D" id="2.40.170.20">
    <property type="entry name" value="TonB-dependent receptor, beta-barrel domain"/>
    <property type="match status" value="1"/>
</dbReference>
<dbReference type="InterPro" id="IPR018247">
    <property type="entry name" value="EF_Hand_1_Ca_BS"/>
</dbReference>
<dbReference type="STRING" id="1297750.SAMN05444405_11540"/>
<keyword evidence="3 8" id="KW-1134">Transmembrane beta strand</keyword>
<keyword evidence="13" id="KW-1185">Reference proteome</keyword>
<dbReference type="SUPFAM" id="SSF56935">
    <property type="entry name" value="Porins"/>
    <property type="match status" value="1"/>
</dbReference>
<dbReference type="InterPro" id="IPR023996">
    <property type="entry name" value="TonB-dep_OMP_SusC/RagA"/>
</dbReference>
<dbReference type="EMBL" id="FQTV01000015">
    <property type="protein sequence ID" value="SHF85170.1"/>
    <property type="molecule type" value="Genomic_DNA"/>
</dbReference>
<comment type="subcellular location">
    <subcellularLocation>
        <location evidence="1 8">Cell outer membrane</location>
        <topology evidence="1 8">Multi-pass membrane protein</topology>
    </subcellularLocation>
</comment>
<evidence type="ECO:0000313" key="13">
    <source>
        <dbReference type="Proteomes" id="UP000184509"/>
    </source>
</evidence>
<dbReference type="AlphaFoldDB" id="A0A1M5F0U1"/>
<evidence type="ECO:0000256" key="3">
    <source>
        <dbReference type="ARBA" id="ARBA00022452"/>
    </source>
</evidence>
<protein>
    <submittedName>
        <fullName evidence="12">TonB-linked outer membrane protein, SusC/RagA family</fullName>
    </submittedName>
</protein>
<proteinExistence type="inferred from homology"/>
<name>A0A1M5F0U1_9BACE</name>
<dbReference type="InterPro" id="IPR037066">
    <property type="entry name" value="Plug_dom_sf"/>
</dbReference>
<evidence type="ECO:0000256" key="9">
    <source>
        <dbReference type="RuleBase" id="RU003357"/>
    </source>
</evidence>
<evidence type="ECO:0000256" key="4">
    <source>
        <dbReference type="ARBA" id="ARBA00022692"/>
    </source>
</evidence>
<dbReference type="Gene3D" id="2.60.40.1120">
    <property type="entry name" value="Carboxypeptidase-like, regulatory domain"/>
    <property type="match status" value="1"/>
</dbReference>
<gene>
    <name evidence="12" type="ORF">SAMN05444405_11540</name>
</gene>